<dbReference type="InterPro" id="IPR036457">
    <property type="entry name" value="PPM-type-like_dom_sf"/>
</dbReference>
<dbReference type="InterPro" id="IPR001932">
    <property type="entry name" value="PPM-type_phosphatase-like_dom"/>
</dbReference>
<feature type="domain" description="PPM-type phosphatase" evidence="1">
    <location>
        <begin position="2"/>
        <end position="245"/>
    </location>
</feature>
<organism evidence="2 3">
    <name type="scientific">Paenibacillus oryzae</name>
    <dbReference type="NCBI Taxonomy" id="1844972"/>
    <lineage>
        <taxon>Bacteria</taxon>
        <taxon>Bacillati</taxon>
        <taxon>Bacillota</taxon>
        <taxon>Bacilli</taxon>
        <taxon>Bacillales</taxon>
        <taxon>Paenibacillaceae</taxon>
        <taxon>Paenibacillus</taxon>
    </lineage>
</organism>
<dbReference type="InterPro" id="IPR015655">
    <property type="entry name" value="PP2C"/>
</dbReference>
<dbReference type="OrthoDB" id="9801841at2"/>
<reference evidence="2 3" key="1">
    <citation type="submission" date="2016-05" db="EMBL/GenBank/DDBJ databases">
        <title>Paenibacillus oryzae. sp. nov., isolated from the rice root.</title>
        <authorList>
            <person name="Zhang J."/>
            <person name="Zhang X."/>
        </authorList>
    </citation>
    <scope>NUCLEOTIDE SEQUENCE [LARGE SCALE GENOMIC DNA]</scope>
    <source>
        <strain evidence="2 3">1DrF-4</strain>
    </source>
</reference>
<dbReference type="SMART" id="SM00331">
    <property type="entry name" value="PP2C_SIG"/>
    <property type="match status" value="1"/>
</dbReference>
<evidence type="ECO:0000259" key="1">
    <source>
        <dbReference type="PROSITE" id="PS51746"/>
    </source>
</evidence>
<sequence length="256" mass="27532">MLTANRSNIGRVRHVNEDHAWVGQLSGGLTYAIVADGMGGHQAGDVASKLAVDSFCNMLERQHEKAEVSQEEAKMLVRQAIAEANEKVYGMASRNERYHSMGTTVVAALLGGGSAVIGHVGDSRAYRISKEKLSLLTEDHSLVNELLKSGQLSYEEAANHPRKNVLTRAIGTDAHVDIDVQSLSWDAEDMLLLCSDGLTNMVSEEQILAVLAQESDDLAAKADQLIQQALEAGGEDNVTVVLLQEAAGAKRKEEAV</sequence>
<dbReference type="PROSITE" id="PS51746">
    <property type="entry name" value="PPM_2"/>
    <property type="match status" value="1"/>
</dbReference>
<dbReference type="AlphaFoldDB" id="A0A1A5YH05"/>
<comment type="caution">
    <text evidence="2">The sequence shown here is derived from an EMBL/GenBank/DDBJ whole genome shotgun (WGS) entry which is preliminary data.</text>
</comment>
<dbReference type="EMBL" id="LYPA01000064">
    <property type="protein sequence ID" value="OBR64867.1"/>
    <property type="molecule type" value="Genomic_DNA"/>
</dbReference>
<keyword evidence="3" id="KW-1185">Reference proteome</keyword>
<evidence type="ECO:0000313" key="3">
    <source>
        <dbReference type="Proteomes" id="UP000092024"/>
    </source>
</evidence>
<dbReference type="SMART" id="SM00332">
    <property type="entry name" value="PP2Cc"/>
    <property type="match status" value="1"/>
</dbReference>
<protein>
    <submittedName>
        <fullName evidence="2">Serine/threonine protein phosphatase</fullName>
    </submittedName>
</protein>
<accession>A0A1A5YH05</accession>
<dbReference type="Proteomes" id="UP000092024">
    <property type="component" value="Unassembled WGS sequence"/>
</dbReference>
<dbReference type="NCBIfam" id="NF033484">
    <property type="entry name" value="Stp1_PP2C_phos"/>
    <property type="match status" value="1"/>
</dbReference>
<name>A0A1A5YH05_9BACL</name>
<dbReference type="Pfam" id="PF13672">
    <property type="entry name" value="PP2C_2"/>
    <property type="match status" value="1"/>
</dbReference>
<dbReference type="STRING" id="1844972.A7K91_04610"/>
<gene>
    <name evidence="2" type="ORF">A7K91_04610</name>
</gene>
<dbReference type="SUPFAM" id="SSF81606">
    <property type="entry name" value="PP2C-like"/>
    <property type="match status" value="1"/>
</dbReference>
<dbReference type="CDD" id="cd00143">
    <property type="entry name" value="PP2Cc"/>
    <property type="match status" value="1"/>
</dbReference>
<evidence type="ECO:0000313" key="2">
    <source>
        <dbReference type="EMBL" id="OBR64867.1"/>
    </source>
</evidence>
<dbReference type="Gene3D" id="3.60.40.10">
    <property type="entry name" value="PPM-type phosphatase domain"/>
    <property type="match status" value="1"/>
</dbReference>
<dbReference type="RefSeq" id="WP_068683999.1">
    <property type="nucleotide sequence ID" value="NZ_LYPA01000064.1"/>
</dbReference>
<dbReference type="PANTHER" id="PTHR47992">
    <property type="entry name" value="PROTEIN PHOSPHATASE"/>
    <property type="match status" value="1"/>
</dbReference>
<proteinExistence type="predicted"/>
<dbReference type="GO" id="GO:0004722">
    <property type="term" value="F:protein serine/threonine phosphatase activity"/>
    <property type="evidence" value="ECO:0007669"/>
    <property type="project" value="InterPro"/>
</dbReference>